<name>A0ABW5L133_9SPHI</name>
<evidence type="ECO:0000313" key="2">
    <source>
        <dbReference type="Proteomes" id="UP001597440"/>
    </source>
</evidence>
<dbReference type="RefSeq" id="WP_210355064.1">
    <property type="nucleotide sequence ID" value="NZ_JAEQMU010000004.1"/>
</dbReference>
<proteinExistence type="predicted"/>
<organism evidence="1 2">
    <name type="scientific">Sphingobacterium tabacisoli</name>
    <dbReference type="NCBI Taxonomy" id="2044855"/>
    <lineage>
        <taxon>Bacteria</taxon>
        <taxon>Pseudomonadati</taxon>
        <taxon>Bacteroidota</taxon>
        <taxon>Sphingobacteriia</taxon>
        <taxon>Sphingobacteriales</taxon>
        <taxon>Sphingobacteriaceae</taxon>
        <taxon>Sphingobacterium</taxon>
    </lineage>
</organism>
<sequence>MYRLLLFFTLCLQACNPFGGSVQPNDKGTILIGTRVNTPQGRMYYLGAYSAIPSQVAPQDMTLLGHNIAIYSYGEHPYIWDGTAAQLFKYEVGKDNEIVAVDSIGFERIAKSNSFGAVAFISEEEAYVFFLAEGKVIEFNPTTMKLVKQMEVDALPIEKGVMVGTNTYYAFVGNDGKILLPVGADPSTFGKFSERACVAVFDSKAKSVRYNEDRRMTIGYNNFTKDFANGDLYYRPSKYIARVQDYSPSQKDAVSGGLLRVRSDGTYDPDFFVDLQKVLDAHRIISVIAVQGKDVLVQYIEKDWKMPANPGQWFGCSTKLAMVDVEALTFKDITSLDKYGTVYPVGEVDGKAYYSNFGAEDGKYHFFEQDNTTILNTKIEAIGGSGIYIARLR</sequence>
<reference evidence="2" key="1">
    <citation type="journal article" date="2019" name="Int. J. Syst. Evol. Microbiol.">
        <title>The Global Catalogue of Microorganisms (GCM) 10K type strain sequencing project: providing services to taxonomists for standard genome sequencing and annotation.</title>
        <authorList>
            <consortium name="The Broad Institute Genomics Platform"/>
            <consortium name="The Broad Institute Genome Sequencing Center for Infectious Disease"/>
            <person name="Wu L."/>
            <person name="Ma J."/>
        </authorList>
    </citation>
    <scope>NUCLEOTIDE SEQUENCE [LARGE SCALE GENOMIC DNA]</scope>
    <source>
        <strain evidence="2">KCTC 52298</strain>
    </source>
</reference>
<keyword evidence="2" id="KW-1185">Reference proteome</keyword>
<dbReference type="EMBL" id="JBHULD010000004">
    <property type="protein sequence ID" value="MFD2553587.1"/>
    <property type="molecule type" value="Genomic_DNA"/>
</dbReference>
<gene>
    <name evidence="1" type="ORF">ACFSQW_04240</name>
</gene>
<dbReference type="Proteomes" id="UP001597440">
    <property type="component" value="Unassembled WGS sequence"/>
</dbReference>
<protein>
    <recommendedName>
        <fullName evidence="3">Lipoprotein</fullName>
    </recommendedName>
</protein>
<accession>A0ABW5L133</accession>
<evidence type="ECO:0000313" key="1">
    <source>
        <dbReference type="EMBL" id="MFD2553587.1"/>
    </source>
</evidence>
<evidence type="ECO:0008006" key="3">
    <source>
        <dbReference type="Google" id="ProtNLM"/>
    </source>
</evidence>
<comment type="caution">
    <text evidence="1">The sequence shown here is derived from an EMBL/GenBank/DDBJ whole genome shotgun (WGS) entry which is preliminary data.</text>
</comment>